<dbReference type="Proteomes" id="UP001066276">
    <property type="component" value="Chromosome 6"/>
</dbReference>
<sequence>MAAVMPRPTCKPPLPQPLAYEASSGGTQGPDRLPCPLHSVSLGHGTPRGQPRRILRLHYHAACSPMCLKTRTSSFKRYKGVGPAHKESYSGHTNFPAFLQLPYPACLQGPGSGCCVLDTCSETKGQLASQPASTQPRQPQQ</sequence>
<feature type="region of interest" description="Disordered" evidence="1">
    <location>
        <begin position="14"/>
        <end position="49"/>
    </location>
</feature>
<accession>A0AAV7R0X9</accession>
<reference evidence="2" key="1">
    <citation type="journal article" date="2022" name="bioRxiv">
        <title>Sequencing and chromosome-scale assembly of the giantPleurodeles waltlgenome.</title>
        <authorList>
            <person name="Brown T."/>
            <person name="Elewa A."/>
            <person name="Iarovenko S."/>
            <person name="Subramanian E."/>
            <person name="Araus A.J."/>
            <person name="Petzold A."/>
            <person name="Susuki M."/>
            <person name="Suzuki K.-i.T."/>
            <person name="Hayashi T."/>
            <person name="Toyoda A."/>
            <person name="Oliveira C."/>
            <person name="Osipova E."/>
            <person name="Leigh N.D."/>
            <person name="Simon A."/>
            <person name="Yun M.H."/>
        </authorList>
    </citation>
    <scope>NUCLEOTIDE SEQUENCE</scope>
    <source>
        <strain evidence="2">20211129_DDA</strain>
        <tissue evidence="2">Liver</tissue>
    </source>
</reference>
<evidence type="ECO:0000256" key="1">
    <source>
        <dbReference type="SAM" id="MobiDB-lite"/>
    </source>
</evidence>
<gene>
    <name evidence="2" type="ORF">NDU88_011198</name>
</gene>
<evidence type="ECO:0000313" key="3">
    <source>
        <dbReference type="Proteomes" id="UP001066276"/>
    </source>
</evidence>
<keyword evidence="3" id="KW-1185">Reference proteome</keyword>
<dbReference type="EMBL" id="JANPWB010000010">
    <property type="protein sequence ID" value="KAJ1144904.1"/>
    <property type="molecule type" value="Genomic_DNA"/>
</dbReference>
<name>A0AAV7R0X9_PLEWA</name>
<protein>
    <submittedName>
        <fullName evidence="2">Uncharacterized protein</fullName>
    </submittedName>
</protein>
<evidence type="ECO:0000313" key="2">
    <source>
        <dbReference type="EMBL" id="KAJ1144904.1"/>
    </source>
</evidence>
<proteinExistence type="predicted"/>
<comment type="caution">
    <text evidence="2">The sequence shown here is derived from an EMBL/GenBank/DDBJ whole genome shotgun (WGS) entry which is preliminary data.</text>
</comment>
<organism evidence="2 3">
    <name type="scientific">Pleurodeles waltl</name>
    <name type="common">Iberian ribbed newt</name>
    <dbReference type="NCBI Taxonomy" id="8319"/>
    <lineage>
        <taxon>Eukaryota</taxon>
        <taxon>Metazoa</taxon>
        <taxon>Chordata</taxon>
        <taxon>Craniata</taxon>
        <taxon>Vertebrata</taxon>
        <taxon>Euteleostomi</taxon>
        <taxon>Amphibia</taxon>
        <taxon>Batrachia</taxon>
        <taxon>Caudata</taxon>
        <taxon>Salamandroidea</taxon>
        <taxon>Salamandridae</taxon>
        <taxon>Pleurodelinae</taxon>
        <taxon>Pleurodeles</taxon>
    </lineage>
</organism>
<dbReference type="AlphaFoldDB" id="A0AAV7R0X9"/>